<sequence>MSLPSLDFYANPNLPPRDVIVGKCREAGGECRGIHLRNQPSGPIVACVKYGSNVDIAEAFTQNFVARALSANPETGVRIPRVFDAFVVSRTHWPVGYIVMDYIDAPDCEEIDSQLVAKAVQVLISVPGPNLVPGPVGGGPIIHTFFTDWTSAITYDTVEELQMHVNGILKYRGDKRRVDLVADAHDGLRLCPCDINPGNFKKCEDGTIVALDFRATCFLPPSFFAVAMAKAMRNFAWQVNRYVDYPKSDDVEAMLSASYFLVPYQSNSLGIPRALRQRKGLR</sequence>
<gene>
    <name evidence="1" type="ORF">EVG20_g1605</name>
</gene>
<comment type="caution">
    <text evidence="1">The sequence shown here is derived from an EMBL/GenBank/DDBJ whole genome shotgun (WGS) entry which is preliminary data.</text>
</comment>
<dbReference type="STRING" id="205917.A0A4Y9Z961"/>
<dbReference type="Proteomes" id="UP000298327">
    <property type="component" value="Unassembled WGS sequence"/>
</dbReference>
<organism evidence="1 2">
    <name type="scientific">Dentipellis fragilis</name>
    <dbReference type="NCBI Taxonomy" id="205917"/>
    <lineage>
        <taxon>Eukaryota</taxon>
        <taxon>Fungi</taxon>
        <taxon>Dikarya</taxon>
        <taxon>Basidiomycota</taxon>
        <taxon>Agaricomycotina</taxon>
        <taxon>Agaricomycetes</taxon>
        <taxon>Russulales</taxon>
        <taxon>Hericiaceae</taxon>
        <taxon>Dentipellis</taxon>
    </lineage>
</organism>
<proteinExistence type="predicted"/>
<dbReference type="AlphaFoldDB" id="A0A4Y9Z961"/>
<dbReference type="SUPFAM" id="SSF56112">
    <property type="entry name" value="Protein kinase-like (PK-like)"/>
    <property type="match status" value="1"/>
</dbReference>
<keyword evidence="2" id="KW-1185">Reference proteome</keyword>
<protein>
    <recommendedName>
        <fullName evidence="3">Aminoglycoside phosphotransferase domain-containing protein</fullName>
    </recommendedName>
</protein>
<evidence type="ECO:0000313" key="1">
    <source>
        <dbReference type="EMBL" id="TFY71396.1"/>
    </source>
</evidence>
<evidence type="ECO:0008006" key="3">
    <source>
        <dbReference type="Google" id="ProtNLM"/>
    </source>
</evidence>
<evidence type="ECO:0000313" key="2">
    <source>
        <dbReference type="Proteomes" id="UP000298327"/>
    </source>
</evidence>
<reference evidence="1 2" key="1">
    <citation type="submission" date="2019-02" db="EMBL/GenBank/DDBJ databases">
        <title>Genome sequencing of the rare red list fungi Dentipellis fragilis.</title>
        <authorList>
            <person name="Buettner E."/>
            <person name="Kellner H."/>
        </authorList>
    </citation>
    <scope>NUCLEOTIDE SEQUENCE [LARGE SCALE GENOMIC DNA]</scope>
    <source>
        <strain evidence="1 2">DSM 105465</strain>
    </source>
</reference>
<dbReference type="EMBL" id="SEOQ01000053">
    <property type="protein sequence ID" value="TFY71396.1"/>
    <property type="molecule type" value="Genomic_DNA"/>
</dbReference>
<dbReference type="InterPro" id="IPR011009">
    <property type="entry name" value="Kinase-like_dom_sf"/>
</dbReference>
<accession>A0A4Y9Z961</accession>
<name>A0A4Y9Z961_9AGAM</name>
<dbReference type="OrthoDB" id="3250044at2759"/>